<dbReference type="SUPFAM" id="SSF54506">
    <property type="entry name" value="Diaminopimelate epimerase-like"/>
    <property type="match status" value="2"/>
</dbReference>
<proteinExistence type="inferred from homology"/>
<evidence type="ECO:0000313" key="3">
    <source>
        <dbReference type="EMBL" id="MPN28305.1"/>
    </source>
</evidence>
<keyword evidence="2 3" id="KW-0413">Isomerase</keyword>
<dbReference type="HAMAP" id="MF_00197">
    <property type="entry name" value="DAP_epimerase"/>
    <property type="match status" value="1"/>
</dbReference>
<dbReference type="NCBIfam" id="TIGR00652">
    <property type="entry name" value="DapF"/>
    <property type="match status" value="1"/>
</dbReference>
<dbReference type="PANTHER" id="PTHR31689">
    <property type="entry name" value="DIAMINOPIMELATE EPIMERASE, CHLOROPLASTIC"/>
    <property type="match status" value="1"/>
</dbReference>
<dbReference type="Pfam" id="PF01678">
    <property type="entry name" value="DAP_epimerase"/>
    <property type="match status" value="2"/>
</dbReference>
<dbReference type="InterPro" id="IPR001653">
    <property type="entry name" value="DAP_epimerase_DapF"/>
</dbReference>
<organism evidence="3">
    <name type="scientific">bioreactor metagenome</name>
    <dbReference type="NCBI Taxonomy" id="1076179"/>
    <lineage>
        <taxon>unclassified sequences</taxon>
        <taxon>metagenomes</taxon>
        <taxon>ecological metagenomes</taxon>
    </lineage>
</organism>
<evidence type="ECO:0000256" key="1">
    <source>
        <dbReference type="ARBA" id="ARBA00010219"/>
    </source>
</evidence>
<dbReference type="GO" id="GO:0008837">
    <property type="term" value="F:diaminopimelate epimerase activity"/>
    <property type="evidence" value="ECO:0007669"/>
    <property type="project" value="UniProtKB-EC"/>
</dbReference>
<dbReference type="EC" id="5.1.1.7" evidence="3"/>
<dbReference type="AlphaFoldDB" id="A0A645GNK2"/>
<accession>A0A645GNK2</accession>
<sequence length="232" mass="25561">MLIEKSDCADAKMRVFNRDGSRGQMAGNSIRCIGKYLYDKGMVSSDRMTIETDSGIKELELYIRNGKVSSVSVNMGKASLDPKDLPTTLKEEKLIDYPIVIGNKLYNINCVSIGNPHCVVFSERVDGVDIEKIGPMFEKAAIFPQRINTEFIRVVNKNTIKMRVYERGNGETFACGTGACAAVVAAVENGYCERGEDITVKVRGGDLIVNYTDEAIILTGDAKLVYEGVTEY</sequence>
<dbReference type="Gene3D" id="3.10.310.10">
    <property type="entry name" value="Diaminopimelate Epimerase, Chain A, domain 1"/>
    <property type="match status" value="2"/>
</dbReference>
<dbReference type="PANTHER" id="PTHR31689:SF0">
    <property type="entry name" value="DIAMINOPIMELATE EPIMERASE"/>
    <property type="match status" value="1"/>
</dbReference>
<gene>
    <name evidence="3" type="primary">dapF_46</name>
    <name evidence="3" type="ORF">SDC9_175746</name>
</gene>
<dbReference type="GO" id="GO:0009089">
    <property type="term" value="P:lysine biosynthetic process via diaminopimelate"/>
    <property type="evidence" value="ECO:0007669"/>
    <property type="project" value="InterPro"/>
</dbReference>
<dbReference type="EMBL" id="VSSQ01078540">
    <property type="protein sequence ID" value="MPN28305.1"/>
    <property type="molecule type" value="Genomic_DNA"/>
</dbReference>
<comment type="similarity">
    <text evidence="1">Belongs to the diaminopimelate epimerase family.</text>
</comment>
<protein>
    <submittedName>
        <fullName evidence="3">Diaminopimelate epimerase</fullName>
        <ecNumber evidence="3">5.1.1.7</ecNumber>
    </submittedName>
</protein>
<name>A0A645GNK2_9ZZZZ</name>
<dbReference type="GO" id="GO:0005829">
    <property type="term" value="C:cytosol"/>
    <property type="evidence" value="ECO:0007669"/>
    <property type="project" value="TreeGrafter"/>
</dbReference>
<comment type="caution">
    <text evidence="3">The sequence shown here is derived from an EMBL/GenBank/DDBJ whole genome shotgun (WGS) entry which is preliminary data.</text>
</comment>
<reference evidence="3" key="1">
    <citation type="submission" date="2019-08" db="EMBL/GenBank/DDBJ databases">
        <authorList>
            <person name="Kucharzyk K."/>
            <person name="Murdoch R.W."/>
            <person name="Higgins S."/>
            <person name="Loffler F."/>
        </authorList>
    </citation>
    <scope>NUCLEOTIDE SEQUENCE</scope>
</reference>
<evidence type="ECO:0000256" key="2">
    <source>
        <dbReference type="ARBA" id="ARBA00023235"/>
    </source>
</evidence>